<dbReference type="Gramene" id="Zm00001eb033480_T002">
    <property type="protein sequence ID" value="Zm00001eb033480_P002"/>
    <property type="gene ID" value="Zm00001eb033480"/>
</dbReference>
<keyword evidence="5" id="KW-1267">Proteomics identification</keyword>
<dbReference type="EMBL" id="CM007647">
    <property type="protein sequence ID" value="ONM02536.1"/>
    <property type="molecule type" value="Genomic_DNA"/>
</dbReference>
<evidence type="ECO:0000313" key="4">
    <source>
        <dbReference type="Proteomes" id="UP000007305"/>
    </source>
</evidence>
<dbReference type="EnsemblPlants" id="Zm00001eb033480_T002">
    <property type="protein sequence ID" value="Zm00001eb033480_P002"/>
    <property type="gene ID" value="Zm00001eb033480"/>
</dbReference>
<dbReference type="AlphaFoldDB" id="A0A1D6KHR0"/>
<reference evidence="3" key="2">
    <citation type="submission" date="2019-07" db="EMBL/GenBank/DDBJ databases">
        <authorList>
            <person name="Seetharam A."/>
            <person name="Woodhouse M."/>
            <person name="Cannon E."/>
        </authorList>
    </citation>
    <scope>NUCLEOTIDE SEQUENCE [LARGE SCALE GENOMIC DNA]</scope>
    <source>
        <strain evidence="3">cv. B73</strain>
    </source>
</reference>
<sequence length="182" mass="19487">MATLTMQPIGPTPAPAAQQDPSKGENPPTVDGTDLGDIDSGWVILKNSDVVSADLAAAAVCGGQRLGSSTIPSWARWVLGGVVYTLVPFYNRVRHLEDETVGFVENAVEVVEHLAEVTEKLAANVAKQLPEDGSLQKAVEEVEHIAEVVDDDAEKVEAVTEKVCFSSLIFFLFDIVSLQIVN</sequence>
<dbReference type="ExpressionAtlas" id="A0A1D6KHR0">
    <property type="expression patterns" value="baseline and differential"/>
</dbReference>
<accession>A0A1D6KHR0</accession>
<evidence type="ECO:0007829" key="5">
    <source>
        <dbReference type="PeptideAtlas" id="A0A1D6KHR0"/>
    </source>
</evidence>
<dbReference type="OrthoDB" id="1927611at2759"/>
<keyword evidence="4" id="KW-1185">Reference proteome</keyword>
<reference evidence="2 4" key="1">
    <citation type="submission" date="2015-12" db="EMBL/GenBank/DDBJ databases">
        <title>Update maize B73 reference genome by single molecule sequencing technologies.</title>
        <authorList>
            <consortium name="Maize Genome Sequencing Project"/>
            <person name="Ware D."/>
        </authorList>
    </citation>
    <scope>NUCLEOTIDE SEQUENCE [LARGE SCALE GENOMIC DNA]</scope>
    <source>
        <strain evidence="4">cv. B73</strain>
        <tissue evidence="2">Seedling</tissue>
    </source>
</reference>
<proteinExistence type="evidence at protein level"/>
<organism evidence="2">
    <name type="scientific">Zea mays</name>
    <name type="common">Maize</name>
    <dbReference type="NCBI Taxonomy" id="4577"/>
    <lineage>
        <taxon>Eukaryota</taxon>
        <taxon>Viridiplantae</taxon>
        <taxon>Streptophyta</taxon>
        <taxon>Embryophyta</taxon>
        <taxon>Tracheophyta</taxon>
        <taxon>Spermatophyta</taxon>
        <taxon>Magnoliopsida</taxon>
        <taxon>Liliopsida</taxon>
        <taxon>Poales</taxon>
        <taxon>Poaceae</taxon>
        <taxon>PACMAD clade</taxon>
        <taxon>Panicoideae</taxon>
        <taxon>Andropogonodae</taxon>
        <taxon>Andropogoneae</taxon>
        <taxon>Tripsacinae</taxon>
        <taxon>Zea</taxon>
    </lineage>
</organism>
<evidence type="ECO:0000313" key="3">
    <source>
        <dbReference type="EnsemblPlants" id="Zm00001eb033480_P002"/>
    </source>
</evidence>
<feature type="region of interest" description="Disordered" evidence="1">
    <location>
        <begin position="1"/>
        <end position="33"/>
    </location>
</feature>
<evidence type="ECO:0000256" key="1">
    <source>
        <dbReference type="SAM" id="MobiDB-lite"/>
    </source>
</evidence>
<reference evidence="3" key="3">
    <citation type="submission" date="2021-05" db="UniProtKB">
        <authorList>
            <consortium name="EnsemblPlants"/>
        </authorList>
    </citation>
    <scope>IDENTIFICATION</scope>
    <source>
        <strain evidence="3">cv. B73</strain>
    </source>
</reference>
<evidence type="ECO:0000313" key="2">
    <source>
        <dbReference type="EMBL" id="ONM02536.1"/>
    </source>
</evidence>
<name>A0A1D6KHR0_MAIZE</name>
<gene>
    <name evidence="3" type="primary">LOC100192591</name>
    <name evidence="2" type="ORF">ZEAMMB73_Zm00001d031259</name>
</gene>
<protein>
    <submittedName>
        <fullName evidence="2 3">Uncharacterized protein</fullName>
    </submittedName>
</protein>
<dbReference type="PANTHER" id="PTHR33735">
    <property type="entry name" value="EXPRESSED PROTEIN"/>
    <property type="match status" value="1"/>
</dbReference>
<dbReference type="Proteomes" id="UP000007305">
    <property type="component" value="Chromosome 1"/>
</dbReference>
<dbReference type="PANTHER" id="PTHR33735:SF7">
    <property type="entry name" value="OS08G0483600 PROTEIN"/>
    <property type="match status" value="1"/>
</dbReference>